<dbReference type="FunFam" id="3.10.20.30:FF:000001">
    <property type="entry name" value="Ribosome-binding ATPase YchF"/>
    <property type="match status" value="1"/>
</dbReference>
<dbReference type="EMBL" id="MAYW01000172">
    <property type="protein sequence ID" value="ODS30823.1"/>
    <property type="molecule type" value="Genomic_DNA"/>
</dbReference>
<feature type="domain" description="G" evidence="4">
    <location>
        <begin position="3"/>
        <end position="130"/>
    </location>
</feature>
<keyword evidence="1" id="KW-0479">Metal-binding</keyword>
<accession>A0A1E3X560</accession>
<dbReference type="InterPro" id="IPR027417">
    <property type="entry name" value="P-loop_NTPase"/>
</dbReference>
<evidence type="ECO:0000256" key="2">
    <source>
        <dbReference type="ARBA" id="ARBA00022741"/>
    </source>
</evidence>
<dbReference type="Gene3D" id="3.40.50.300">
    <property type="entry name" value="P-loop containing nucleotide triphosphate hydrolases"/>
    <property type="match status" value="1"/>
</dbReference>
<dbReference type="Gene3D" id="3.10.20.30">
    <property type="match status" value="1"/>
</dbReference>
<dbReference type="SUPFAM" id="SSF52540">
    <property type="entry name" value="P-loop containing nucleoside triphosphate hydrolases"/>
    <property type="match status" value="1"/>
</dbReference>
<name>A0A1E3X560_9BACT</name>
<dbReference type="FunFam" id="1.10.150.300:FF:000001">
    <property type="entry name" value="Ribosome-binding ATPase YchF"/>
    <property type="match status" value="1"/>
</dbReference>
<evidence type="ECO:0000256" key="3">
    <source>
        <dbReference type="ARBA" id="ARBA00022840"/>
    </source>
</evidence>
<comment type="caution">
    <text evidence="6">The sequence shown here is derived from an EMBL/GenBank/DDBJ whole genome shotgun (WGS) entry which is preliminary data.</text>
</comment>
<dbReference type="InterPro" id="IPR006073">
    <property type="entry name" value="GTP-bd"/>
</dbReference>
<proteinExistence type="predicted"/>
<sequence length="378" mass="42319">MKLGIIGLPISGKTTVFNALTGAHKKTGVYTSSSADAPNIAMVKIQDDRMSFLKKIYNPEKLTLADIEYVDIIGIFSGTGYSKEASTDSNVQHSKKGHHAGKYNPMSFLREMDAIIQVIRVFKDEGIPLIKGTLNPKRDLNEINSELIIADLGIVEKRIEKLKKSTSKPKKEQQQEKEELRILSLFKDALGNGKDIKNLQLGEEEKKIVKGFCFLTEKPRITVLNIGEDQISEIPLMSKEFSGGSEEIICMCAQVEMEIMDLEPEERQEFIRELGIGELASKTLIELSCKVLNTCSFFTVLGNEVRAWTIYRGANAVTAAGKVHTDMARGFIKAEVVHFKDFQELGSMKELRARGMIKLEGKDYIVQDGDIVMFRFNV</sequence>
<dbReference type="InterPro" id="IPR023192">
    <property type="entry name" value="TGS-like_dom_sf"/>
</dbReference>
<dbReference type="GO" id="GO:0005525">
    <property type="term" value="F:GTP binding"/>
    <property type="evidence" value="ECO:0007669"/>
    <property type="project" value="InterPro"/>
</dbReference>
<reference evidence="6 7" key="1">
    <citation type="submission" date="2016-07" db="EMBL/GenBank/DDBJ databases">
        <title>Draft genome of Scalindua rubra, obtained from a brine-seawater interface in the Red Sea, sheds light on salt adaptation in anammox bacteria.</title>
        <authorList>
            <person name="Speth D.R."/>
            <person name="Lagkouvardos I."/>
            <person name="Wang Y."/>
            <person name="Qian P.-Y."/>
            <person name="Dutilh B.E."/>
            <person name="Jetten M.S."/>
        </authorList>
    </citation>
    <scope>NUCLEOTIDE SEQUENCE [LARGE SCALE GENOMIC DNA]</scope>
    <source>
        <strain evidence="6">BSI-1</strain>
    </source>
</reference>
<dbReference type="NCBIfam" id="TIGR00092">
    <property type="entry name" value="redox-regulated ATPase YchF"/>
    <property type="match status" value="1"/>
</dbReference>
<dbReference type="SUPFAM" id="SSF81271">
    <property type="entry name" value="TGS-like"/>
    <property type="match status" value="1"/>
</dbReference>
<feature type="domain" description="YchF C-terminal" evidence="5">
    <location>
        <begin position="295"/>
        <end position="377"/>
    </location>
</feature>
<evidence type="ECO:0000259" key="5">
    <source>
        <dbReference type="Pfam" id="PF06071"/>
    </source>
</evidence>
<dbReference type="GO" id="GO:0005737">
    <property type="term" value="C:cytoplasm"/>
    <property type="evidence" value="ECO:0007669"/>
    <property type="project" value="TreeGrafter"/>
</dbReference>
<dbReference type="InterPro" id="IPR012675">
    <property type="entry name" value="Beta-grasp_dom_sf"/>
</dbReference>
<gene>
    <name evidence="6" type="ORF">SCARUB_04067</name>
</gene>
<evidence type="ECO:0000313" key="7">
    <source>
        <dbReference type="Proteomes" id="UP000094056"/>
    </source>
</evidence>
<dbReference type="PANTHER" id="PTHR23305">
    <property type="entry name" value="OBG GTPASE FAMILY"/>
    <property type="match status" value="1"/>
</dbReference>
<dbReference type="InterPro" id="IPR012676">
    <property type="entry name" value="TGS-like"/>
</dbReference>
<evidence type="ECO:0000256" key="1">
    <source>
        <dbReference type="ARBA" id="ARBA00022723"/>
    </source>
</evidence>
<keyword evidence="2" id="KW-0547">Nucleotide-binding</keyword>
<dbReference type="Proteomes" id="UP000094056">
    <property type="component" value="Unassembled WGS sequence"/>
</dbReference>
<dbReference type="Gene3D" id="1.10.150.300">
    <property type="entry name" value="TGS-like domain"/>
    <property type="match status" value="1"/>
</dbReference>
<dbReference type="PATRIC" id="fig|1872076.5.peg.4855"/>
<dbReference type="InterPro" id="IPR013029">
    <property type="entry name" value="YchF_C"/>
</dbReference>
<dbReference type="PRINTS" id="PR00326">
    <property type="entry name" value="GTP1OBG"/>
</dbReference>
<evidence type="ECO:0000313" key="6">
    <source>
        <dbReference type="EMBL" id="ODS30823.1"/>
    </source>
</evidence>
<dbReference type="GO" id="GO:0046872">
    <property type="term" value="F:metal ion binding"/>
    <property type="evidence" value="ECO:0007669"/>
    <property type="project" value="UniProtKB-KW"/>
</dbReference>
<dbReference type="PANTHER" id="PTHR23305:SF18">
    <property type="entry name" value="OBG-TYPE G DOMAIN-CONTAINING PROTEIN"/>
    <property type="match status" value="1"/>
</dbReference>
<dbReference type="GO" id="GO:0005524">
    <property type="term" value="F:ATP binding"/>
    <property type="evidence" value="ECO:0007669"/>
    <property type="project" value="UniProtKB-KW"/>
</dbReference>
<dbReference type="GO" id="GO:0016887">
    <property type="term" value="F:ATP hydrolysis activity"/>
    <property type="evidence" value="ECO:0007669"/>
    <property type="project" value="InterPro"/>
</dbReference>
<dbReference type="PIRSF" id="PIRSF006641">
    <property type="entry name" value="CHP00092"/>
    <property type="match status" value="1"/>
</dbReference>
<dbReference type="AlphaFoldDB" id="A0A1E3X560"/>
<protein>
    <submittedName>
        <fullName evidence="6">GTP-binding protein</fullName>
    </submittedName>
</protein>
<evidence type="ECO:0000259" key="4">
    <source>
        <dbReference type="Pfam" id="PF01926"/>
    </source>
</evidence>
<dbReference type="Pfam" id="PF06071">
    <property type="entry name" value="YchF-GTPase_C"/>
    <property type="match status" value="1"/>
</dbReference>
<dbReference type="Pfam" id="PF01926">
    <property type="entry name" value="MMR_HSR1"/>
    <property type="match status" value="1"/>
</dbReference>
<keyword evidence="3" id="KW-0067">ATP-binding</keyword>
<dbReference type="InterPro" id="IPR004396">
    <property type="entry name" value="ATPase_YchF/OLA1"/>
</dbReference>
<organism evidence="6 7">
    <name type="scientific">Candidatus Scalindua rubra</name>
    <dbReference type="NCBI Taxonomy" id="1872076"/>
    <lineage>
        <taxon>Bacteria</taxon>
        <taxon>Pseudomonadati</taxon>
        <taxon>Planctomycetota</taxon>
        <taxon>Candidatus Brocadiia</taxon>
        <taxon>Candidatus Brocadiales</taxon>
        <taxon>Candidatus Scalinduaceae</taxon>
        <taxon>Candidatus Scalindua</taxon>
    </lineage>
</organism>